<dbReference type="Gene3D" id="3.40.190.80">
    <property type="match status" value="1"/>
</dbReference>
<sequence>MGHALFLHTLIRDAGGLALQHFNSRPAGFALKGPQDPVTEADLAVEQFIRSRVAAAFPDDGFLGEESGASGGENVWVVDPIDGTDNFARGIPHFCVSIAYVVNGQTRLGAIFNPCTSELYLAEKGRGATKNGLRLAVSENPPACSAVELGWSSRVSRSAYTAALHRLLDAGANVRRHGSGALGLAWVAEGRTDGYAELHMNSWDALAGLLMVREAGGVTTEGADSGERLFKGGPSLPQTCFWHRS</sequence>
<dbReference type="EMBL" id="FNEJ01000030">
    <property type="protein sequence ID" value="SDJ40811.1"/>
    <property type="molecule type" value="Genomic_DNA"/>
</dbReference>
<feature type="binding site" evidence="9">
    <location>
        <position position="204"/>
    </location>
    <ligand>
        <name>Mg(2+)</name>
        <dbReference type="ChEBI" id="CHEBI:18420"/>
        <label>1</label>
        <note>catalytic</note>
    </ligand>
</feature>
<dbReference type="EC" id="3.1.3.25" evidence="4 10"/>
<keyword evidence="7 10" id="KW-0378">Hydrolase</keyword>
<evidence type="ECO:0000256" key="4">
    <source>
        <dbReference type="ARBA" id="ARBA00013106"/>
    </source>
</evidence>
<evidence type="ECO:0000313" key="12">
    <source>
        <dbReference type="Proteomes" id="UP000199093"/>
    </source>
</evidence>
<dbReference type="CDD" id="cd01639">
    <property type="entry name" value="IMPase"/>
    <property type="match status" value="1"/>
</dbReference>
<evidence type="ECO:0000256" key="8">
    <source>
        <dbReference type="ARBA" id="ARBA00022842"/>
    </source>
</evidence>
<organism evidence="11 12">
    <name type="scientific">Salipiger marinus</name>
    <dbReference type="NCBI Taxonomy" id="555512"/>
    <lineage>
        <taxon>Bacteria</taxon>
        <taxon>Pseudomonadati</taxon>
        <taxon>Pseudomonadota</taxon>
        <taxon>Alphaproteobacteria</taxon>
        <taxon>Rhodobacterales</taxon>
        <taxon>Roseobacteraceae</taxon>
        <taxon>Salipiger</taxon>
    </lineage>
</organism>
<name>A0A1G8TH42_9RHOB</name>
<dbReference type="InterPro" id="IPR020583">
    <property type="entry name" value="Inositol_monoP_metal-BS"/>
</dbReference>
<dbReference type="GO" id="GO:0008934">
    <property type="term" value="F:inositol monophosphate 1-phosphatase activity"/>
    <property type="evidence" value="ECO:0007669"/>
    <property type="project" value="InterPro"/>
</dbReference>
<dbReference type="Pfam" id="PF00459">
    <property type="entry name" value="Inositol_P"/>
    <property type="match status" value="1"/>
</dbReference>
<dbReference type="Proteomes" id="UP000199093">
    <property type="component" value="Unassembled WGS sequence"/>
</dbReference>
<proteinExistence type="inferred from homology"/>
<dbReference type="PRINTS" id="PR00377">
    <property type="entry name" value="IMPHPHTASES"/>
</dbReference>
<dbReference type="STRING" id="555512.SAMN04487993_10302"/>
<keyword evidence="8 9" id="KW-0460">Magnesium</keyword>
<reference evidence="12" key="1">
    <citation type="submission" date="2016-10" db="EMBL/GenBank/DDBJ databases">
        <authorList>
            <person name="Varghese N."/>
            <person name="Submissions S."/>
        </authorList>
    </citation>
    <scope>NUCLEOTIDE SEQUENCE [LARGE SCALE GENOMIC DNA]</scope>
    <source>
        <strain evidence="12">DSM 26424</strain>
    </source>
</reference>
<evidence type="ECO:0000256" key="2">
    <source>
        <dbReference type="ARBA" id="ARBA00001946"/>
    </source>
</evidence>
<dbReference type="GO" id="GO:0007165">
    <property type="term" value="P:signal transduction"/>
    <property type="evidence" value="ECO:0007669"/>
    <property type="project" value="TreeGrafter"/>
</dbReference>
<comment type="similarity">
    <text evidence="3 10">Belongs to the inositol monophosphatase superfamily.</text>
</comment>
<keyword evidence="12" id="KW-1185">Reference proteome</keyword>
<feature type="binding site" evidence="9">
    <location>
        <position position="65"/>
    </location>
    <ligand>
        <name>Mg(2+)</name>
        <dbReference type="ChEBI" id="CHEBI:18420"/>
        <label>1</label>
        <note>catalytic</note>
    </ligand>
</feature>
<accession>A0A1G8TH42</accession>
<evidence type="ECO:0000313" key="11">
    <source>
        <dbReference type="EMBL" id="SDJ40811.1"/>
    </source>
</evidence>
<dbReference type="PANTHER" id="PTHR20854:SF4">
    <property type="entry name" value="INOSITOL-1-MONOPHOSPHATASE-RELATED"/>
    <property type="match status" value="1"/>
</dbReference>
<gene>
    <name evidence="11" type="ORF">SAMN04487993_10302</name>
</gene>
<feature type="binding site" evidence="9">
    <location>
        <position position="81"/>
    </location>
    <ligand>
        <name>Mg(2+)</name>
        <dbReference type="ChEBI" id="CHEBI:18420"/>
        <label>1</label>
        <note>catalytic</note>
    </ligand>
</feature>
<dbReference type="InterPro" id="IPR000760">
    <property type="entry name" value="Inositol_monophosphatase-like"/>
</dbReference>
<dbReference type="FunFam" id="3.30.540.10:FF:000003">
    <property type="entry name" value="Inositol-1-monophosphatase"/>
    <property type="match status" value="1"/>
</dbReference>
<feature type="binding site" evidence="9">
    <location>
        <position position="82"/>
    </location>
    <ligand>
        <name>Mg(2+)</name>
        <dbReference type="ChEBI" id="CHEBI:18420"/>
        <label>1</label>
        <note>catalytic</note>
    </ligand>
</feature>
<dbReference type="GO" id="GO:0046872">
    <property type="term" value="F:metal ion binding"/>
    <property type="evidence" value="ECO:0007669"/>
    <property type="project" value="UniProtKB-KW"/>
</dbReference>
<feature type="binding site" evidence="9">
    <location>
        <position position="79"/>
    </location>
    <ligand>
        <name>Mg(2+)</name>
        <dbReference type="ChEBI" id="CHEBI:18420"/>
        <label>1</label>
        <note>catalytic</note>
    </ligand>
</feature>
<evidence type="ECO:0000256" key="9">
    <source>
        <dbReference type="PIRSR" id="PIRSR600760-2"/>
    </source>
</evidence>
<evidence type="ECO:0000256" key="1">
    <source>
        <dbReference type="ARBA" id="ARBA00001033"/>
    </source>
</evidence>
<dbReference type="PROSITE" id="PS00629">
    <property type="entry name" value="IMP_1"/>
    <property type="match status" value="1"/>
</dbReference>
<dbReference type="PANTHER" id="PTHR20854">
    <property type="entry name" value="INOSITOL MONOPHOSPHATASE"/>
    <property type="match status" value="1"/>
</dbReference>
<evidence type="ECO:0000256" key="5">
    <source>
        <dbReference type="ARBA" id="ARBA00019784"/>
    </source>
</evidence>
<evidence type="ECO:0000256" key="7">
    <source>
        <dbReference type="ARBA" id="ARBA00022801"/>
    </source>
</evidence>
<evidence type="ECO:0000256" key="6">
    <source>
        <dbReference type="ARBA" id="ARBA00022723"/>
    </source>
</evidence>
<evidence type="ECO:0000256" key="3">
    <source>
        <dbReference type="ARBA" id="ARBA00009759"/>
    </source>
</evidence>
<comment type="cofactor">
    <cofactor evidence="2 9 10">
        <name>Mg(2+)</name>
        <dbReference type="ChEBI" id="CHEBI:18420"/>
    </cofactor>
</comment>
<dbReference type="InterPro" id="IPR033942">
    <property type="entry name" value="IMPase"/>
</dbReference>
<keyword evidence="6 9" id="KW-0479">Metal-binding</keyword>
<dbReference type="GO" id="GO:0006020">
    <property type="term" value="P:inositol metabolic process"/>
    <property type="evidence" value="ECO:0007669"/>
    <property type="project" value="TreeGrafter"/>
</dbReference>
<dbReference type="Gene3D" id="3.30.540.10">
    <property type="entry name" value="Fructose-1,6-Bisphosphatase, subunit A, domain 1"/>
    <property type="match status" value="1"/>
</dbReference>
<evidence type="ECO:0000256" key="10">
    <source>
        <dbReference type="RuleBase" id="RU364068"/>
    </source>
</evidence>
<protein>
    <recommendedName>
        <fullName evidence="5 10">Inositol-1-monophosphatase</fullName>
        <ecNumber evidence="4 10">3.1.3.25</ecNumber>
    </recommendedName>
</protein>
<comment type="catalytic activity">
    <reaction evidence="1 10">
        <text>a myo-inositol phosphate + H2O = myo-inositol + phosphate</text>
        <dbReference type="Rhea" id="RHEA:24056"/>
        <dbReference type="ChEBI" id="CHEBI:15377"/>
        <dbReference type="ChEBI" id="CHEBI:17268"/>
        <dbReference type="ChEBI" id="CHEBI:43474"/>
        <dbReference type="ChEBI" id="CHEBI:84139"/>
        <dbReference type="EC" id="3.1.3.25"/>
    </reaction>
</comment>
<dbReference type="AlphaFoldDB" id="A0A1G8TH42"/>
<dbReference type="SUPFAM" id="SSF56655">
    <property type="entry name" value="Carbohydrate phosphatase"/>
    <property type="match status" value="1"/>
</dbReference>